<dbReference type="EMBL" id="QUZK01000023">
    <property type="protein sequence ID" value="RFF31100.1"/>
    <property type="molecule type" value="Genomic_DNA"/>
</dbReference>
<proteinExistence type="predicted"/>
<organism evidence="2 3">
    <name type="scientific">Wenzhouxiangella sediminis</name>
    <dbReference type="NCBI Taxonomy" id="1792836"/>
    <lineage>
        <taxon>Bacteria</taxon>
        <taxon>Pseudomonadati</taxon>
        <taxon>Pseudomonadota</taxon>
        <taxon>Gammaproteobacteria</taxon>
        <taxon>Chromatiales</taxon>
        <taxon>Wenzhouxiangellaceae</taxon>
        <taxon>Wenzhouxiangella</taxon>
    </lineage>
</organism>
<sequence length="181" mass="19888">MRPEMTVNMPSMKKQSGATLFIGLMFLLLLTIIGLSSSNTAIMQERMAGNVADSNIAFQEAERTLREIEDRLTQYVMGGSGGLGYVPPTWEETGLNRNDCTMSGYNWDNPGWRDAPNTDGEFLVVDLSDYTVGETPYGSSCRPVSEADMNTAGEYFLVVARAVSPTGTSESIVQSIFFWPQ</sequence>
<comment type="caution">
    <text evidence="2">The sequence shown here is derived from an EMBL/GenBank/DDBJ whole genome shotgun (WGS) entry which is preliminary data.</text>
</comment>
<reference evidence="2 3" key="1">
    <citation type="submission" date="2018-08" db="EMBL/GenBank/DDBJ databases">
        <title>Wenzhouxiangella salilacus sp. nov., a novel bacterium isolated from a saline lake in Xinjiang Province, China.</title>
        <authorList>
            <person name="Han S."/>
        </authorList>
    </citation>
    <scope>NUCLEOTIDE SEQUENCE [LARGE SCALE GENOMIC DNA]</scope>
    <source>
        <strain evidence="2 3">XDB06</strain>
    </source>
</reference>
<name>A0A3E1KA13_9GAMM</name>
<gene>
    <name evidence="2" type="ORF">DZC52_05805</name>
</gene>
<feature type="domain" description="Type 4 fimbrial biogenesis protein PilX N-terminal" evidence="1">
    <location>
        <begin position="16"/>
        <end position="62"/>
    </location>
</feature>
<dbReference type="Pfam" id="PF14341">
    <property type="entry name" value="PilX_N"/>
    <property type="match status" value="1"/>
</dbReference>
<dbReference type="Proteomes" id="UP000260351">
    <property type="component" value="Unassembled WGS sequence"/>
</dbReference>
<evidence type="ECO:0000313" key="2">
    <source>
        <dbReference type="EMBL" id="RFF31100.1"/>
    </source>
</evidence>
<dbReference type="AlphaFoldDB" id="A0A3E1KA13"/>
<dbReference type="InterPro" id="IPR025746">
    <property type="entry name" value="PilX_N_dom"/>
</dbReference>
<protein>
    <recommendedName>
        <fullName evidence="1">Type 4 fimbrial biogenesis protein PilX N-terminal domain-containing protein</fullName>
    </recommendedName>
</protein>
<evidence type="ECO:0000259" key="1">
    <source>
        <dbReference type="Pfam" id="PF14341"/>
    </source>
</evidence>
<accession>A0A3E1KA13</accession>
<keyword evidence="3" id="KW-1185">Reference proteome</keyword>
<evidence type="ECO:0000313" key="3">
    <source>
        <dbReference type="Proteomes" id="UP000260351"/>
    </source>
</evidence>